<dbReference type="Pfam" id="PF10034">
    <property type="entry name" value="Dpy19"/>
    <property type="match status" value="1"/>
</dbReference>
<keyword evidence="6 8" id="KW-1133">Transmembrane helix</keyword>
<feature type="transmembrane region" description="Helical" evidence="8">
    <location>
        <begin position="150"/>
        <end position="173"/>
    </location>
</feature>
<feature type="transmembrane region" description="Helical" evidence="8">
    <location>
        <begin position="33"/>
        <end position="50"/>
    </location>
</feature>
<feature type="transmembrane region" description="Helical" evidence="8">
    <location>
        <begin position="264"/>
        <end position="289"/>
    </location>
</feature>
<dbReference type="PANTHER" id="PTHR31488">
    <property type="entry name" value="DPY-19-LIKE 1, LIKE (H. SAPIENS)"/>
    <property type="match status" value="1"/>
</dbReference>
<feature type="transmembrane region" description="Helical" evidence="8">
    <location>
        <begin position="295"/>
        <end position="315"/>
    </location>
</feature>
<evidence type="ECO:0000256" key="5">
    <source>
        <dbReference type="ARBA" id="ARBA00022692"/>
    </source>
</evidence>
<dbReference type="PANTHER" id="PTHR31488:SF3">
    <property type="entry name" value="C-MANNOSYLTRANSFERASE DPY19L3"/>
    <property type="match status" value="1"/>
</dbReference>
<evidence type="ECO:0000256" key="7">
    <source>
        <dbReference type="ARBA" id="ARBA00023136"/>
    </source>
</evidence>
<keyword evidence="3" id="KW-0328">Glycosyltransferase</keyword>
<comment type="subcellular location">
    <subcellularLocation>
        <location evidence="1">Membrane</location>
        <topology evidence="1">Multi-pass membrane protein</topology>
    </subcellularLocation>
</comment>
<dbReference type="Proteomes" id="UP000271098">
    <property type="component" value="Unassembled WGS sequence"/>
</dbReference>
<feature type="transmembrane region" description="Helical" evidence="8">
    <location>
        <begin position="235"/>
        <end position="252"/>
    </location>
</feature>
<dbReference type="GO" id="GO:0005637">
    <property type="term" value="C:nuclear inner membrane"/>
    <property type="evidence" value="ECO:0007669"/>
    <property type="project" value="TreeGrafter"/>
</dbReference>
<reference evidence="11" key="1">
    <citation type="submission" date="2016-06" db="UniProtKB">
        <authorList>
            <consortium name="WormBaseParasite"/>
        </authorList>
    </citation>
    <scope>IDENTIFICATION</scope>
</reference>
<organism evidence="11">
    <name type="scientific">Gongylonema pulchrum</name>
    <dbReference type="NCBI Taxonomy" id="637853"/>
    <lineage>
        <taxon>Eukaryota</taxon>
        <taxon>Metazoa</taxon>
        <taxon>Ecdysozoa</taxon>
        <taxon>Nematoda</taxon>
        <taxon>Chromadorea</taxon>
        <taxon>Rhabditida</taxon>
        <taxon>Spirurina</taxon>
        <taxon>Spiruromorpha</taxon>
        <taxon>Spiruroidea</taxon>
        <taxon>Gongylonematidae</taxon>
        <taxon>Gongylonema</taxon>
    </lineage>
</organism>
<gene>
    <name evidence="9" type="ORF">GPUH_LOCUS20689</name>
</gene>
<dbReference type="WBParaSite" id="GPUH_0002071301-mRNA-1">
    <property type="protein sequence ID" value="GPUH_0002071301-mRNA-1"/>
    <property type="gene ID" value="GPUH_0002071301"/>
</dbReference>
<evidence type="ECO:0000256" key="1">
    <source>
        <dbReference type="ARBA" id="ARBA00004141"/>
    </source>
</evidence>
<keyword evidence="4" id="KW-0808">Transferase</keyword>
<keyword evidence="7 8" id="KW-0472">Membrane</keyword>
<evidence type="ECO:0000313" key="11">
    <source>
        <dbReference type="WBParaSite" id="GPUH_0002071301-mRNA-1"/>
    </source>
</evidence>
<keyword evidence="5 8" id="KW-0812">Transmembrane</keyword>
<name>A0A183EI97_9BILA</name>
<reference evidence="9 10" key="2">
    <citation type="submission" date="2018-11" db="EMBL/GenBank/DDBJ databases">
        <authorList>
            <consortium name="Pathogen Informatics"/>
        </authorList>
    </citation>
    <scope>NUCLEOTIDE SEQUENCE [LARGE SCALE GENOMIC DNA]</scope>
</reference>
<evidence type="ECO:0000313" key="9">
    <source>
        <dbReference type="EMBL" id="VDN36575.1"/>
    </source>
</evidence>
<dbReference type="OrthoDB" id="6019623at2759"/>
<dbReference type="EMBL" id="UYRT01090901">
    <property type="protein sequence ID" value="VDN36575.1"/>
    <property type="molecule type" value="Genomic_DNA"/>
</dbReference>
<dbReference type="AlphaFoldDB" id="A0A183EI97"/>
<evidence type="ECO:0000256" key="8">
    <source>
        <dbReference type="SAM" id="Phobius"/>
    </source>
</evidence>
<evidence type="ECO:0000256" key="3">
    <source>
        <dbReference type="ARBA" id="ARBA00022676"/>
    </source>
</evidence>
<proteinExistence type="inferred from homology"/>
<accession>A0A183EI97</accession>
<protein>
    <submittedName>
        <fullName evidence="11">C-mannosyltransferase DPY19L3</fullName>
    </submittedName>
</protein>
<evidence type="ECO:0000256" key="4">
    <source>
        <dbReference type="ARBA" id="ARBA00022679"/>
    </source>
</evidence>
<dbReference type="InterPro" id="IPR018732">
    <property type="entry name" value="Dpy-19/Dpy-19-like"/>
</dbReference>
<comment type="similarity">
    <text evidence="2">Belongs to the dpy-19 family.</text>
</comment>
<evidence type="ECO:0000256" key="6">
    <source>
        <dbReference type="ARBA" id="ARBA00022989"/>
    </source>
</evidence>
<feature type="transmembrane region" description="Helical" evidence="8">
    <location>
        <begin position="322"/>
        <end position="344"/>
    </location>
</feature>
<dbReference type="GO" id="GO:0000030">
    <property type="term" value="F:mannosyltransferase activity"/>
    <property type="evidence" value="ECO:0007669"/>
    <property type="project" value="TreeGrafter"/>
</dbReference>
<sequence length="369" mass="42354">MDYEDSQAATATERIPLSSYQRAPGLQLDVHKFSSFVGFLVALLCGFIFAKYMQELHEVKLWFSHIKQVEQEISLRTEAGLYYSYFKMATQPEMSLRNTFVALLHDTSTEYPREINVLQRFNVYQELILATVYQILASYDWIRFFLPKPILFYVYSCFACAGFGITTLFLLSWMLNGSWIYGLLVFAWMTANLDDSTRAFFTVNLRENFALPFFWLQNMCTVAVLRSSSVALKKYYLIYFFSTFFFSLFWQFNQSIGLVATSMIMPQFASAVIPLLLLQSLAFFLVVLAQFAQPMAAASVCSVFNFSAIAVLSLTRKTKKNALVAVLCRFLFIFAVTAFASWAIRYVINVEADSHIWTFVKAKIGLLPK</sequence>
<evidence type="ECO:0000313" key="10">
    <source>
        <dbReference type="Proteomes" id="UP000271098"/>
    </source>
</evidence>
<keyword evidence="10" id="KW-1185">Reference proteome</keyword>
<evidence type="ECO:0000256" key="2">
    <source>
        <dbReference type="ARBA" id="ARBA00008744"/>
    </source>
</evidence>